<feature type="domain" description="Gamma tubulin complex component protein N-terminal" evidence="8">
    <location>
        <begin position="58"/>
        <end position="361"/>
    </location>
</feature>
<dbReference type="PANTHER" id="PTHR19302">
    <property type="entry name" value="GAMMA TUBULIN COMPLEX PROTEIN"/>
    <property type="match status" value="1"/>
</dbReference>
<evidence type="ECO:0000256" key="5">
    <source>
        <dbReference type="ARBA" id="ARBA00023212"/>
    </source>
</evidence>
<comment type="subcellular location">
    <subcellularLocation>
        <location evidence="1 6">Cytoplasm</location>
        <location evidence="1 6">Cytoskeleton</location>
        <location evidence="1 6">Microtubule organizing center</location>
    </subcellularLocation>
</comment>
<dbReference type="GO" id="GO:0031122">
    <property type="term" value="P:cytoplasmic microtubule organization"/>
    <property type="evidence" value="ECO:0007669"/>
    <property type="project" value="TreeGrafter"/>
</dbReference>
<dbReference type="InterPro" id="IPR042241">
    <property type="entry name" value="GCP_C_sf"/>
</dbReference>
<accession>A0AAX4P306</accession>
<dbReference type="GO" id="GO:0000278">
    <property type="term" value="P:mitotic cell cycle"/>
    <property type="evidence" value="ECO:0007669"/>
    <property type="project" value="TreeGrafter"/>
</dbReference>
<evidence type="ECO:0000313" key="9">
    <source>
        <dbReference type="EMBL" id="WZN60302.1"/>
    </source>
</evidence>
<sequence length="678" mass="76067">MALVGEVVCALGGHVGEVFGGTDKDTFASWSFEYKPQRPNACQLGLVPNSQDKANNNNNWCALLAEGERDVINDLVRVGYHYREVSRFICVESRPQPFNHRHRHEEEERVSGSGRAYRRAFACGLSEVLEGYREDVVQAERRLSDGYGTLPLAELQGRFCEHDLLVSRLHSLVCSVHDEDLGGGALLRRAEELEVCGVPCVERAASVLADSMREVMYRQLGAWLGYGRLVGGEGEFFICRSARHSEEGGDDLDEVSTAEWHGGFEVDDSRLPLGVSREAAEAVLFVGKSQRILRRFRDRGARSGSAPLAGTGRGESPKSIGSEALALLDPLRSRRGFHKPDFDSCVFELRAKAAERMWQLVVVHAELPRHLQALKDYFLMERGNFHQALLTELRPLMRSTPNPKTAELEVGDALSRAATLTGLEKDPLLGRVTARFGGASPGDQGLSLPSCDDWDALWLDYRVQWPLGLVLTPRILGRYRDAFRFLWRLRRTTGELDEVWTTLRRISSRSHAHSRLCDSPQVWHLRHQLYHLLCNYQTYVQADVIEAQQRELSDKVGQAENFLDLENALDAFTSSLISQSFLDVTSITSMLDGVIKLCFKFANAVHAQLDSNSPLESLPLFSRLQDDFQRRQGMLFAVLKGSKLSASARAPHLHQFLQRLDYNGWCGRVALEGQLRHG</sequence>
<dbReference type="GO" id="GO:0051225">
    <property type="term" value="P:spindle assembly"/>
    <property type="evidence" value="ECO:0007669"/>
    <property type="project" value="TreeGrafter"/>
</dbReference>
<dbReference type="InterPro" id="IPR007259">
    <property type="entry name" value="GCP"/>
</dbReference>
<evidence type="ECO:0000313" key="10">
    <source>
        <dbReference type="Proteomes" id="UP001472866"/>
    </source>
</evidence>
<comment type="function">
    <text evidence="6">Component of the gamma-tubulin ring complex (gTuRC) which mediates microtubule nucleation.</text>
</comment>
<dbReference type="InterPro" id="IPR040457">
    <property type="entry name" value="GCP_C"/>
</dbReference>
<evidence type="ECO:0000256" key="2">
    <source>
        <dbReference type="ARBA" id="ARBA00010337"/>
    </source>
</evidence>
<gene>
    <name evidence="9" type="ORF">HKI87_02g18310</name>
</gene>
<evidence type="ECO:0000256" key="4">
    <source>
        <dbReference type="ARBA" id="ARBA00022701"/>
    </source>
</evidence>
<keyword evidence="4 6" id="KW-0493">Microtubule</keyword>
<dbReference type="Gene3D" id="1.20.120.1900">
    <property type="entry name" value="Gamma-tubulin complex, C-terminal domain"/>
    <property type="match status" value="1"/>
</dbReference>
<dbReference type="GO" id="GO:0051321">
    <property type="term" value="P:meiotic cell cycle"/>
    <property type="evidence" value="ECO:0007669"/>
    <property type="project" value="TreeGrafter"/>
</dbReference>
<dbReference type="GO" id="GO:0005874">
    <property type="term" value="C:microtubule"/>
    <property type="evidence" value="ECO:0007669"/>
    <property type="project" value="UniProtKB-KW"/>
</dbReference>
<dbReference type="GO" id="GO:0051011">
    <property type="term" value="F:microtubule minus-end binding"/>
    <property type="evidence" value="ECO:0007669"/>
    <property type="project" value="TreeGrafter"/>
</dbReference>
<dbReference type="Proteomes" id="UP001472866">
    <property type="component" value="Chromosome 02"/>
</dbReference>
<dbReference type="InterPro" id="IPR041470">
    <property type="entry name" value="GCP_N"/>
</dbReference>
<proteinExistence type="inferred from homology"/>
<dbReference type="GO" id="GO:0043015">
    <property type="term" value="F:gamma-tubulin binding"/>
    <property type="evidence" value="ECO:0007669"/>
    <property type="project" value="InterPro"/>
</dbReference>
<dbReference type="Pfam" id="PF17681">
    <property type="entry name" value="GCP_N_terminal"/>
    <property type="match status" value="1"/>
</dbReference>
<feature type="domain" description="Gamma tubulin complex component C-terminal" evidence="7">
    <location>
        <begin position="367"/>
        <end position="665"/>
    </location>
</feature>
<comment type="similarity">
    <text evidence="2 6">Belongs to the TUBGCP family.</text>
</comment>
<reference evidence="9 10" key="1">
    <citation type="submission" date="2024-03" db="EMBL/GenBank/DDBJ databases">
        <title>Complete genome sequence of the green alga Chloropicon roscoffensis RCC1871.</title>
        <authorList>
            <person name="Lemieux C."/>
            <person name="Pombert J.-F."/>
            <person name="Otis C."/>
            <person name="Turmel M."/>
        </authorList>
    </citation>
    <scope>NUCLEOTIDE SEQUENCE [LARGE SCALE GENOMIC DNA]</scope>
    <source>
        <strain evidence="9 10">RCC1871</strain>
    </source>
</reference>
<dbReference type="GO" id="GO:0007020">
    <property type="term" value="P:microtubule nucleation"/>
    <property type="evidence" value="ECO:0007669"/>
    <property type="project" value="InterPro"/>
</dbReference>
<dbReference type="AlphaFoldDB" id="A0AAX4P306"/>
<evidence type="ECO:0000256" key="1">
    <source>
        <dbReference type="ARBA" id="ARBA00004267"/>
    </source>
</evidence>
<organism evidence="9 10">
    <name type="scientific">Chloropicon roscoffensis</name>
    <dbReference type="NCBI Taxonomy" id="1461544"/>
    <lineage>
        <taxon>Eukaryota</taxon>
        <taxon>Viridiplantae</taxon>
        <taxon>Chlorophyta</taxon>
        <taxon>Chloropicophyceae</taxon>
        <taxon>Chloropicales</taxon>
        <taxon>Chloropicaceae</taxon>
        <taxon>Chloropicon</taxon>
    </lineage>
</organism>
<dbReference type="Pfam" id="PF04130">
    <property type="entry name" value="GCP_C_terminal"/>
    <property type="match status" value="1"/>
</dbReference>
<name>A0AAX4P306_9CHLO</name>
<dbReference type="EMBL" id="CP151502">
    <property type="protein sequence ID" value="WZN60302.1"/>
    <property type="molecule type" value="Genomic_DNA"/>
</dbReference>
<keyword evidence="10" id="KW-1185">Reference proteome</keyword>
<protein>
    <recommendedName>
        <fullName evidence="6">Gamma-tubulin complex component</fullName>
    </recommendedName>
</protein>
<evidence type="ECO:0000259" key="8">
    <source>
        <dbReference type="Pfam" id="PF17681"/>
    </source>
</evidence>
<keyword evidence="5 6" id="KW-0206">Cytoskeleton</keyword>
<dbReference type="GO" id="GO:0000930">
    <property type="term" value="C:gamma-tubulin complex"/>
    <property type="evidence" value="ECO:0007669"/>
    <property type="project" value="TreeGrafter"/>
</dbReference>
<dbReference type="PANTHER" id="PTHR19302:SF27">
    <property type="entry name" value="GAMMA-TUBULIN COMPLEX COMPONENT 4"/>
    <property type="match status" value="1"/>
</dbReference>
<keyword evidence="3 6" id="KW-0963">Cytoplasm</keyword>
<evidence type="ECO:0000256" key="3">
    <source>
        <dbReference type="ARBA" id="ARBA00022490"/>
    </source>
</evidence>
<dbReference type="GO" id="GO:0000922">
    <property type="term" value="C:spindle pole"/>
    <property type="evidence" value="ECO:0007669"/>
    <property type="project" value="InterPro"/>
</dbReference>
<evidence type="ECO:0000259" key="7">
    <source>
        <dbReference type="Pfam" id="PF04130"/>
    </source>
</evidence>
<evidence type="ECO:0000256" key="6">
    <source>
        <dbReference type="RuleBase" id="RU363050"/>
    </source>
</evidence>